<evidence type="ECO:0000313" key="2">
    <source>
        <dbReference type="Proteomes" id="UP000516320"/>
    </source>
</evidence>
<dbReference type="RefSeq" id="WP_187974007.1">
    <property type="nucleotide sequence ID" value="NZ_CP046884.1"/>
</dbReference>
<dbReference type="Proteomes" id="UP000516320">
    <property type="component" value="Chromosome"/>
</dbReference>
<dbReference type="KEGG" id="cpoy:GP475_08625"/>
<dbReference type="CDD" id="cd09727">
    <property type="entry name" value="Cas6_I-E"/>
    <property type="match status" value="1"/>
</dbReference>
<evidence type="ECO:0000313" key="1">
    <source>
        <dbReference type="EMBL" id="QNQ90693.1"/>
    </source>
</evidence>
<keyword evidence="2" id="KW-1185">Reference proteome</keyword>
<accession>A0A7H0SQ68</accession>
<dbReference type="InterPro" id="IPR010179">
    <property type="entry name" value="CRISPR-assoc_prot_Cse3"/>
</dbReference>
<name>A0A7H0SQ68_9CORY</name>
<dbReference type="Gene3D" id="3.30.70.1200">
    <property type="entry name" value="Crispr-associated protein, domain 1"/>
    <property type="match status" value="1"/>
</dbReference>
<dbReference type="Pfam" id="PF08798">
    <property type="entry name" value="CRISPR_assoc"/>
    <property type="match status" value="1"/>
</dbReference>
<dbReference type="EMBL" id="CP046884">
    <property type="protein sequence ID" value="QNQ90693.1"/>
    <property type="molecule type" value="Genomic_DNA"/>
</dbReference>
<dbReference type="AlphaFoldDB" id="A0A7H0SQ68"/>
<sequence>MPTSPRFWTRFPAHLAVNKKVILSEQQNKNLAQKTRWSIDDPKFRHRAVMGLFGDIDSQSPRSELSILYRFETLPGQAPYFLVQSTQAPVHHLNLDGVQVRKVDITAPAEGTEVEFRITVNAVARRSVEIPDGSKENTKRKEVIRPLSMDPLPDGSGDSEVSAWLKAKLSPALDNMTINRHGRQVLGANRRGAHKNTRVVQVDMFDGVATVKDSDALHTLLLNGLGRAKSYGCGLLTIRPLG</sequence>
<reference evidence="1 2" key="1">
    <citation type="submission" date="2019-12" db="EMBL/GenBank/DDBJ databases">
        <title>Corynebacterium sp. nov., isolated from feces of the Anser Albifrons in China.</title>
        <authorList>
            <person name="Liu Q."/>
        </authorList>
    </citation>
    <scope>NUCLEOTIDE SEQUENCE [LARGE SCALE GENOMIC DNA]</scope>
    <source>
        <strain evidence="1 2">4H37-19</strain>
    </source>
</reference>
<protein>
    <submittedName>
        <fullName evidence="1">Type I-E CRISPR-associated protein Cas6/Cse3/CasE</fullName>
    </submittedName>
</protein>
<dbReference type="Gene3D" id="3.30.70.1210">
    <property type="entry name" value="Crispr-associated protein, domain 2"/>
    <property type="match status" value="1"/>
</dbReference>
<dbReference type="SUPFAM" id="SSF117987">
    <property type="entry name" value="CRISPR-associated protein"/>
    <property type="match status" value="2"/>
</dbReference>
<organism evidence="1 2">
    <name type="scientific">Corynebacterium poyangense</name>
    <dbReference type="NCBI Taxonomy" id="2684405"/>
    <lineage>
        <taxon>Bacteria</taxon>
        <taxon>Bacillati</taxon>
        <taxon>Actinomycetota</taxon>
        <taxon>Actinomycetes</taxon>
        <taxon>Mycobacteriales</taxon>
        <taxon>Corynebacteriaceae</taxon>
        <taxon>Corynebacterium</taxon>
    </lineage>
</organism>
<gene>
    <name evidence="1" type="primary">cas6e</name>
    <name evidence="1" type="ORF">GP475_08625</name>
</gene>
<dbReference type="NCBIfam" id="TIGR01907">
    <property type="entry name" value="casE_Cse3"/>
    <property type="match status" value="1"/>
</dbReference>
<proteinExistence type="predicted"/>
<dbReference type="SMART" id="SM01101">
    <property type="entry name" value="CRISPR_assoc"/>
    <property type="match status" value="1"/>
</dbReference>